<protein>
    <submittedName>
        <fullName evidence="1">Cell surface protein</fullName>
    </submittedName>
</protein>
<organism evidence="1 2">
    <name type="scientific">Brachyspira murdochii</name>
    <dbReference type="NCBI Taxonomy" id="84378"/>
    <lineage>
        <taxon>Bacteria</taxon>
        <taxon>Pseudomonadati</taxon>
        <taxon>Spirochaetota</taxon>
        <taxon>Spirochaetia</taxon>
        <taxon>Brachyspirales</taxon>
        <taxon>Brachyspiraceae</taxon>
        <taxon>Brachyspira</taxon>
    </lineage>
</organism>
<dbReference type="RefSeq" id="WP_104618743.1">
    <property type="nucleotide sequence ID" value="NZ_JAWLPZ010000002.1"/>
</dbReference>
<reference evidence="1 2" key="1">
    <citation type="submission" date="2014-04" db="EMBL/GenBank/DDBJ databases">
        <title>Whole genome sequence of 'Brachyspira hampsonii' D13-03603F2.</title>
        <authorList>
            <person name="Patterson A.H."/>
            <person name="Chaban B."/>
            <person name="Fernando C."/>
            <person name="Harding J.C."/>
            <person name="Hill J.E."/>
        </authorList>
    </citation>
    <scope>NUCLEOTIDE SEQUENCE [LARGE SCALE GENOMIC DNA]</scope>
    <source>
        <strain evidence="1 2">D13-03603F2</strain>
    </source>
</reference>
<accession>A0ABX5B2V2</accession>
<keyword evidence="2" id="KW-1185">Reference proteome</keyword>
<evidence type="ECO:0000313" key="1">
    <source>
        <dbReference type="EMBL" id="PPS21601.1"/>
    </source>
</evidence>
<gene>
    <name evidence="1" type="ORF">DJ52_09740</name>
</gene>
<name>A0ABX5B2V2_9SPIR</name>
<sequence length="439" mass="47166">MKRLCLILTALITSVYSIFGYTILEDFNDFLVDENQLTIRLDRLGVLAGTENFRFMAGVEGETAGVLLDNLDVGTEGGINNFRPAAIAGFGYKTDSFGIGVGYQFKYVSGSWQAHTPIITATALNDNFRINIPVTIGVGSGSVNDGDIAVSTDIRVEYYTGNDIFSRIRVNLKYGMYRLKANSSRSVAFSSANFGNLTGMLNPEIGGNGKFGFADDTTAQSIGIDARGYFIAATDPVLIEPQVRVVYQGSIADFTGTSYSLTVSGNKHSGAVEFGSYNIDASSPMGAFEMDNSTYSGSGMPAWYDFTAHNFKSTMAGASIEIGGTEYYITKPQFIGVSMPVGFTAESEFISVYLEPAVSFSMLTGGVNAYATSSKPVRIPPLFYSVGYLVYGELYITPKPNLEWYFEAQIGGATTVDGIGNSANSSLAFNGSTGITWKF</sequence>
<dbReference type="EMBL" id="JJMJ01000153">
    <property type="protein sequence ID" value="PPS21601.1"/>
    <property type="molecule type" value="Genomic_DNA"/>
</dbReference>
<dbReference type="Pfam" id="PF05540">
    <property type="entry name" value="Serpulina_VSP"/>
    <property type="match status" value="2"/>
</dbReference>
<comment type="caution">
    <text evidence="1">The sequence shown here is derived from an EMBL/GenBank/DDBJ whole genome shotgun (WGS) entry which is preliminary data.</text>
</comment>
<dbReference type="Proteomes" id="UP000238924">
    <property type="component" value="Unassembled WGS sequence"/>
</dbReference>
<evidence type="ECO:0000313" key="2">
    <source>
        <dbReference type="Proteomes" id="UP000238924"/>
    </source>
</evidence>
<dbReference type="InterPro" id="IPR008838">
    <property type="entry name" value="Variable_surface_protein_TREHY"/>
</dbReference>
<proteinExistence type="predicted"/>